<reference evidence="3" key="3">
    <citation type="submission" date="2022-06" db="UniProtKB">
        <authorList>
            <consortium name="EnsemblPlants"/>
        </authorList>
    </citation>
    <scope>IDENTIFICATION</scope>
</reference>
<keyword evidence="2" id="KW-0809">Transit peptide</keyword>
<dbReference type="Gramene" id="TuG1812G0300004595.01.T01">
    <property type="protein sequence ID" value="TuG1812G0300004595.01.T01.cds339171"/>
    <property type="gene ID" value="TuG1812G0300004595.01"/>
</dbReference>
<dbReference type="GO" id="GO:0003723">
    <property type="term" value="F:RNA binding"/>
    <property type="evidence" value="ECO:0007669"/>
    <property type="project" value="InterPro"/>
</dbReference>
<dbReference type="PANTHER" id="PTHR47926">
    <property type="entry name" value="PENTATRICOPEPTIDE REPEAT-CONTAINING PROTEIN"/>
    <property type="match status" value="1"/>
</dbReference>
<accession>A0A8R7PWC3</accession>
<sequence length="188" mass="21088">MQRGMGLAPDAYTVQSVLGACVLSVDVYAHALLRQLGGHDDILINSLVDLYGKCGALELARQVSYQMPEWDITLWNVAILTLDNQGCMRESLELFDRMTRVENVVPNAITFLVVLSACKHVGMVEEGRRYFEMMVSKCRIRPRIEHYGCMVDILARAGFIEEALDVVSGMNCRPDAIIWRSLLDACCK</sequence>
<dbReference type="InterPro" id="IPR002885">
    <property type="entry name" value="PPR_rpt"/>
</dbReference>
<dbReference type="NCBIfam" id="TIGR00756">
    <property type="entry name" value="PPR"/>
    <property type="match status" value="1"/>
</dbReference>
<evidence type="ECO:0000256" key="2">
    <source>
        <dbReference type="ARBA" id="ARBA00022946"/>
    </source>
</evidence>
<keyword evidence="1" id="KW-0677">Repeat</keyword>
<dbReference type="InterPro" id="IPR011990">
    <property type="entry name" value="TPR-like_helical_dom_sf"/>
</dbReference>
<dbReference type="InterPro" id="IPR046960">
    <property type="entry name" value="PPR_At4g14850-like_plant"/>
</dbReference>
<proteinExistence type="predicted"/>
<dbReference type="PROSITE" id="PS51257">
    <property type="entry name" value="PROKAR_LIPOPROTEIN"/>
    <property type="match status" value="1"/>
</dbReference>
<dbReference type="Pfam" id="PF01535">
    <property type="entry name" value="PPR"/>
    <property type="match status" value="2"/>
</dbReference>
<keyword evidence="4" id="KW-1185">Reference proteome</keyword>
<dbReference type="Proteomes" id="UP000015106">
    <property type="component" value="Chromosome 3"/>
</dbReference>
<dbReference type="EnsemblPlants" id="TuG1812G0300004596.01.T01">
    <property type="protein sequence ID" value="TuG1812G0300004596.01.T01.cds275523"/>
    <property type="gene ID" value="TuG1812G0300004596.01"/>
</dbReference>
<dbReference type="PANTHER" id="PTHR47926:SF508">
    <property type="entry name" value="PENTATRICOPEPTIDE REPEAT-CONTAINING PROTEIN"/>
    <property type="match status" value="1"/>
</dbReference>
<evidence type="ECO:0000313" key="3">
    <source>
        <dbReference type="EnsemblPlants" id="TuG1812G0300004596.01.T01.cds275523"/>
    </source>
</evidence>
<dbReference type="AlphaFoldDB" id="A0A8R7PWC3"/>
<dbReference type="EnsemblPlants" id="TuG1812G0300004595.01.T01">
    <property type="protein sequence ID" value="TuG1812G0300004595.01.T01.cds339171"/>
    <property type="gene ID" value="TuG1812G0300004595.01"/>
</dbReference>
<dbReference type="GO" id="GO:0009451">
    <property type="term" value="P:RNA modification"/>
    <property type="evidence" value="ECO:0007669"/>
    <property type="project" value="InterPro"/>
</dbReference>
<dbReference type="Gene3D" id="1.25.40.10">
    <property type="entry name" value="Tetratricopeptide repeat domain"/>
    <property type="match status" value="2"/>
</dbReference>
<reference evidence="3" key="2">
    <citation type="submission" date="2018-03" db="EMBL/GenBank/DDBJ databases">
        <title>The Triticum urartu genome reveals the dynamic nature of wheat genome evolution.</title>
        <authorList>
            <person name="Ling H."/>
            <person name="Ma B."/>
            <person name="Shi X."/>
            <person name="Liu H."/>
            <person name="Dong L."/>
            <person name="Sun H."/>
            <person name="Cao Y."/>
            <person name="Gao Q."/>
            <person name="Zheng S."/>
            <person name="Li Y."/>
            <person name="Yu Y."/>
            <person name="Du H."/>
            <person name="Qi M."/>
            <person name="Li Y."/>
            <person name="Yu H."/>
            <person name="Cui Y."/>
            <person name="Wang N."/>
            <person name="Chen C."/>
            <person name="Wu H."/>
            <person name="Zhao Y."/>
            <person name="Zhang J."/>
            <person name="Li Y."/>
            <person name="Zhou W."/>
            <person name="Zhang B."/>
            <person name="Hu W."/>
            <person name="Eijk M."/>
            <person name="Tang J."/>
            <person name="Witsenboer H."/>
            <person name="Zhao S."/>
            <person name="Li Z."/>
            <person name="Zhang A."/>
            <person name="Wang D."/>
            <person name="Liang C."/>
        </authorList>
    </citation>
    <scope>NUCLEOTIDE SEQUENCE [LARGE SCALE GENOMIC DNA]</scope>
    <source>
        <strain evidence="3">cv. G1812</strain>
    </source>
</reference>
<protein>
    <recommendedName>
        <fullName evidence="5">Pentatricopeptide repeat-containing protein</fullName>
    </recommendedName>
</protein>
<evidence type="ECO:0008006" key="5">
    <source>
        <dbReference type="Google" id="ProtNLM"/>
    </source>
</evidence>
<name>A0A8R7PWC3_TRIUA</name>
<dbReference type="Gramene" id="TuG1812G0300004596.01.T01">
    <property type="protein sequence ID" value="TuG1812G0300004596.01.T01.cds275523"/>
    <property type="gene ID" value="TuG1812G0300004596.01"/>
</dbReference>
<dbReference type="Gramene" id="TuG1812G0300004596.01.T06">
    <property type="protein sequence ID" value="TuG1812G0300004596.01.T06.cds275523"/>
    <property type="gene ID" value="TuG1812G0300004596.01"/>
</dbReference>
<organism evidence="3 4">
    <name type="scientific">Triticum urartu</name>
    <name type="common">Red wild einkorn</name>
    <name type="synonym">Crithodium urartu</name>
    <dbReference type="NCBI Taxonomy" id="4572"/>
    <lineage>
        <taxon>Eukaryota</taxon>
        <taxon>Viridiplantae</taxon>
        <taxon>Streptophyta</taxon>
        <taxon>Embryophyta</taxon>
        <taxon>Tracheophyta</taxon>
        <taxon>Spermatophyta</taxon>
        <taxon>Magnoliopsida</taxon>
        <taxon>Liliopsida</taxon>
        <taxon>Poales</taxon>
        <taxon>Poaceae</taxon>
        <taxon>BOP clade</taxon>
        <taxon>Pooideae</taxon>
        <taxon>Triticodae</taxon>
        <taxon>Triticeae</taxon>
        <taxon>Triticinae</taxon>
        <taxon>Triticum</taxon>
    </lineage>
</organism>
<dbReference type="EnsemblPlants" id="TuG1812G0300004596.01.T06">
    <property type="protein sequence ID" value="TuG1812G0300004596.01.T06.cds275523"/>
    <property type="gene ID" value="TuG1812G0300004596.01"/>
</dbReference>
<reference evidence="4" key="1">
    <citation type="journal article" date="2013" name="Nature">
        <title>Draft genome of the wheat A-genome progenitor Triticum urartu.</title>
        <authorList>
            <person name="Ling H.Q."/>
            <person name="Zhao S."/>
            <person name="Liu D."/>
            <person name="Wang J."/>
            <person name="Sun H."/>
            <person name="Zhang C."/>
            <person name="Fan H."/>
            <person name="Li D."/>
            <person name="Dong L."/>
            <person name="Tao Y."/>
            <person name="Gao C."/>
            <person name="Wu H."/>
            <person name="Li Y."/>
            <person name="Cui Y."/>
            <person name="Guo X."/>
            <person name="Zheng S."/>
            <person name="Wang B."/>
            <person name="Yu K."/>
            <person name="Liang Q."/>
            <person name="Yang W."/>
            <person name="Lou X."/>
            <person name="Chen J."/>
            <person name="Feng M."/>
            <person name="Jian J."/>
            <person name="Zhang X."/>
            <person name="Luo G."/>
            <person name="Jiang Y."/>
            <person name="Liu J."/>
            <person name="Wang Z."/>
            <person name="Sha Y."/>
            <person name="Zhang B."/>
            <person name="Wu H."/>
            <person name="Tang D."/>
            <person name="Shen Q."/>
            <person name="Xue P."/>
            <person name="Zou S."/>
            <person name="Wang X."/>
            <person name="Liu X."/>
            <person name="Wang F."/>
            <person name="Yang Y."/>
            <person name="An X."/>
            <person name="Dong Z."/>
            <person name="Zhang K."/>
            <person name="Zhang X."/>
            <person name="Luo M.C."/>
            <person name="Dvorak J."/>
            <person name="Tong Y."/>
            <person name="Wang J."/>
            <person name="Yang H."/>
            <person name="Li Z."/>
            <person name="Wang D."/>
            <person name="Zhang A."/>
            <person name="Wang J."/>
        </authorList>
    </citation>
    <scope>NUCLEOTIDE SEQUENCE</scope>
    <source>
        <strain evidence="4">cv. G1812</strain>
    </source>
</reference>
<evidence type="ECO:0000313" key="4">
    <source>
        <dbReference type="Proteomes" id="UP000015106"/>
    </source>
</evidence>
<evidence type="ECO:0000256" key="1">
    <source>
        <dbReference type="ARBA" id="ARBA00022737"/>
    </source>
</evidence>